<dbReference type="PROSITE" id="PS50878">
    <property type="entry name" value="RT_POL"/>
    <property type="match status" value="1"/>
</dbReference>
<evidence type="ECO:0000313" key="2">
    <source>
        <dbReference type="EMBL" id="GFT64491.1"/>
    </source>
</evidence>
<dbReference type="InterPro" id="IPR000477">
    <property type="entry name" value="RT_dom"/>
</dbReference>
<sequence length="120" mass="13520">MILKCLRQNLMSDAHIQIKTTRGEGPHVEMYSKHSLSPSHSVQIPLLHFFQKQLLQGLPQGAVLGCLSFNITIDDLKVAIQKSLGILCLLFTDDIVMWATCNHIKVIVETLDTVLFHLEK</sequence>
<dbReference type="Proteomes" id="UP000887013">
    <property type="component" value="Unassembled WGS sequence"/>
</dbReference>
<organism evidence="2 3">
    <name type="scientific">Nephila pilipes</name>
    <name type="common">Giant wood spider</name>
    <name type="synonym">Nephila maculata</name>
    <dbReference type="NCBI Taxonomy" id="299642"/>
    <lineage>
        <taxon>Eukaryota</taxon>
        <taxon>Metazoa</taxon>
        <taxon>Ecdysozoa</taxon>
        <taxon>Arthropoda</taxon>
        <taxon>Chelicerata</taxon>
        <taxon>Arachnida</taxon>
        <taxon>Araneae</taxon>
        <taxon>Araneomorphae</taxon>
        <taxon>Entelegynae</taxon>
        <taxon>Araneoidea</taxon>
        <taxon>Nephilidae</taxon>
        <taxon>Nephila</taxon>
    </lineage>
</organism>
<dbReference type="OrthoDB" id="6432499at2759"/>
<gene>
    <name evidence="2" type="ORF">NPIL_210121</name>
</gene>
<dbReference type="EMBL" id="BMAW01068446">
    <property type="protein sequence ID" value="GFT64491.1"/>
    <property type="molecule type" value="Genomic_DNA"/>
</dbReference>
<dbReference type="AlphaFoldDB" id="A0A8X6PHE2"/>
<evidence type="ECO:0000313" key="3">
    <source>
        <dbReference type="Proteomes" id="UP000887013"/>
    </source>
</evidence>
<proteinExistence type="predicted"/>
<name>A0A8X6PHE2_NEPPI</name>
<protein>
    <recommendedName>
        <fullName evidence="1">Reverse transcriptase domain-containing protein</fullName>
    </recommendedName>
</protein>
<accession>A0A8X6PHE2</accession>
<keyword evidence="3" id="KW-1185">Reference proteome</keyword>
<reference evidence="2" key="1">
    <citation type="submission" date="2020-08" db="EMBL/GenBank/DDBJ databases">
        <title>Multicomponent nature underlies the extraordinary mechanical properties of spider dragline silk.</title>
        <authorList>
            <person name="Kono N."/>
            <person name="Nakamura H."/>
            <person name="Mori M."/>
            <person name="Yoshida Y."/>
            <person name="Ohtoshi R."/>
            <person name="Malay A.D."/>
            <person name="Moran D.A.P."/>
            <person name="Tomita M."/>
            <person name="Numata K."/>
            <person name="Arakawa K."/>
        </authorList>
    </citation>
    <scope>NUCLEOTIDE SEQUENCE</scope>
</reference>
<feature type="domain" description="Reverse transcriptase" evidence="1">
    <location>
        <begin position="1"/>
        <end position="120"/>
    </location>
</feature>
<evidence type="ECO:0000259" key="1">
    <source>
        <dbReference type="PROSITE" id="PS50878"/>
    </source>
</evidence>
<comment type="caution">
    <text evidence="2">The sequence shown here is derived from an EMBL/GenBank/DDBJ whole genome shotgun (WGS) entry which is preliminary data.</text>
</comment>